<name>A0A163JBR5_ABSGL</name>
<dbReference type="STRING" id="4829.A0A163JBR5"/>
<keyword evidence="4" id="KW-1185">Reference proteome</keyword>
<feature type="compositionally biased region" description="Low complexity" evidence="1">
    <location>
        <begin position="9"/>
        <end position="18"/>
    </location>
</feature>
<evidence type="ECO:0000256" key="1">
    <source>
        <dbReference type="SAM" id="MobiDB-lite"/>
    </source>
</evidence>
<keyword evidence="2" id="KW-1133">Transmembrane helix</keyword>
<evidence type="ECO:0000313" key="3">
    <source>
        <dbReference type="EMBL" id="SAL98253.1"/>
    </source>
</evidence>
<dbReference type="Gene3D" id="2.60.40.1820">
    <property type="match status" value="1"/>
</dbReference>
<protein>
    <recommendedName>
        <fullName evidence="5">Late embryogenesis abundant protein LEA-2 subgroup domain-containing protein</fullName>
    </recommendedName>
</protein>
<sequence>MDERNASVSPSTPIPTSTRAPVSASPHESSNPTPASDMTSSPYPGRTTPEHYNSEQTRGQDQVIIVLAVVAGILVALFQMPTVTFNGPTDDPTGLPRFQRLSGNESLGAFNINLGLNFTVINPNVEGLTFEKIKATAYYPVAPDRPLGGGNMTNLRINPAATTRFIFPFQIHYDPLVDPNFTILLDLMTKCGLLGSSRKEDIRVNYDLKPTVRVIGIPISFTIHQSTSFPCPIQSGGLLMANRILSSLS</sequence>
<evidence type="ECO:0008006" key="5">
    <source>
        <dbReference type="Google" id="ProtNLM"/>
    </source>
</evidence>
<dbReference type="OMA" id="EHCEQVP"/>
<feature type="compositionally biased region" description="Polar residues" evidence="1">
    <location>
        <begin position="26"/>
        <end position="42"/>
    </location>
</feature>
<proteinExistence type="predicted"/>
<dbReference type="EMBL" id="LT552062">
    <property type="protein sequence ID" value="SAL98253.1"/>
    <property type="molecule type" value="Genomic_DNA"/>
</dbReference>
<keyword evidence="2" id="KW-0812">Transmembrane</keyword>
<accession>A0A163JBR5</accession>
<evidence type="ECO:0000313" key="4">
    <source>
        <dbReference type="Proteomes" id="UP000078561"/>
    </source>
</evidence>
<dbReference type="AlphaFoldDB" id="A0A163JBR5"/>
<dbReference type="OrthoDB" id="20273at2759"/>
<organism evidence="3">
    <name type="scientific">Absidia glauca</name>
    <name type="common">Pin mould</name>
    <dbReference type="NCBI Taxonomy" id="4829"/>
    <lineage>
        <taxon>Eukaryota</taxon>
        <taxon>Fungi</taxon>
        <taxon>Fungi incertae sedis</taxon>
        <taxon>Mucoromycota</taxon>
        <taxon>Mucoromycotina</taxon>
        <taxon>Mucoromycetes</taxon>
        <taxon>Mucorales</taxon>
        <taxon>Cunninghamellaceae</taxon>
        <taxon>Absidia</taxon>
    </lineage>
</organism>
<keyword evidence="2" id="KW-0472">Membrane</keyword>
<feature type="region of interest" description="Disordered" evidence="1">
    <location>
        <begin position="1"/>
        <end position="57"/>
    </location>
</feature>
<evidence type="ECO:0000256" key="2">
    <source>
        <dbReference type="SAM" id="Phobius"/>
    </source>
</evidence>
<dbReference type="Proteomes" id="UP000078561">
    <property type="component" value="Unassembled WGS sequence"/>
</dbReference>
<dbReference type="InParanoid" id="A0A163JBR5"/>
<reference evidence="3" key="1">
    <citation type="submission" date="2016-04" db="EMBL/GenBank/DDBJ databases">
        <authorList>
            <person name="Evans L.H."/>
            <person name="Alamgir A."/>
            <person name="Owens N."/>
            <person name="Weber N.D."/>
            <person name="Virtaneva K."/>
            <person name="Barbian K."/>
            <person name="Babar A."/>
            <person name="Rosenke K."/>
        </authorList>
    </citation>
    <scope>NUCLEOTIDE SEQUENCE [LARGE SCALE GENOMIC DNA]</scope>
    <source>
        <strain evidence="3">CBS 101.48</strain>
    </source>
</reference>
<feature type="transmembrane region" description="Helical" evidence="2">
    <location>
        <begin position="63"/>
        <end position="80"/>
    </location>
</feature>
<gene>
    <name evidence="3" type="primary">ABSGL_03782.1 scaffold 4673</name>
</gene>